<protein>
    <submittedName>
        <fullName evidence="5">Radical SAM superfamily protein</fullName>
    </submittedName>
</protein>
<evidence type="ECO:0000256" key="2">
    <source>
        <dbReference type="ARBA" id="ARBA00022723"/>
    </source>
</evidence>
<keyword evidence="4" id="KW-0411">Iron-sulfur</keyword>
<dbReference type="InterPro" id="IPR007197">
    <property type="entry name" value="rSAM"/>
</dbReference>
<keyword evidence="6" id="KW-1185">Reference proteome</keyword>
<dbReference type="AlphaFoldDB" id="A0A2T0B2K9"/>
<dbReference type="GO" id="GO:0003824">
    <property type="term" value="F:catalytic activity"/>
    <property type="evidence" value="ECO:0007669"/>
    <property type="project" value="InterPro"/>
</dbReference>
<keyword evidence="3" id="KW-0408">Iron</keyword>
<dbReference type="SFLD" id="SFLDS00029">
    <property type="entry name" value="Radical_SAM"/>
    <property type="match status" value="1"/>
</dbReference>
<keyword evidence="1" id="KW-0949">S-adenosyl-L-methionine</keyword>
<dbReference type="GO" id="GO:0051536">
    <property type="term" value="F:iron-sulfur cluster binding"/>
    <property type="evidence" value="ECO:0007669"/>
    <property type="project" value="UniProtKB-KW"/>
</dbReference>
<accession>A0A2T0B2K9</accession>
<proteinExistence type="predicted"/>
<dbReference type="SUPFAM" id="SSF102114">
    <property type="entry name" value="Radical SAM enzymes"/>
    <property type="match status" value="1"/>
</dbReference>
<evidence type="ECO:0000256" key="3">
    <source>
        <dbReference type="ARBA" id="ARBA00023004"/>
    </source>
</evidence>
<dbReference type="Gene3D" id="3.20.20.70">
    <property type="entry name" value="Aldolase class I"/>
    <property type="match status" value="1"/>
</dbReference>
<evidence type="ECO:0000313" key="5">
    <source>
        <dbReference type="EMBL" id="PRR78115.1"/>
    </source>
</evidence>
<dbReference type="GO" id="GO:0046872">
    <property type="term" value="F:metal ion binding"/>
    <property type="evidence" value="ECO:0007669"/>
    <property type="project" value="UniProtKB-KW"/>
</dbReference>
<dbReference type="EMBL" id="PVXO01000051">
    <property type="protein sequence ID" value="PRR78115.1"/>
    <property type="molecule type" value="Genomic_DNA"/>
</dbReference>
<evidence type="ECO:0000256" key="4">
    <source>
        <dbReference type="ARBA" id="ARBA00023014"/>
    </source>
</evidence>
<reference evidence="5 6" key="1">
    <citation type="submission" date="2018-03" db="EMBL/GenBank/DDBJ databases">
        <title>Genome sequence of Clostridium liquoris DSM 100320.</title>
        <authorList>
            <person name="Poehlein A."/>
            <person name="Daniel R."/>
        </authorList>
    </citation>
    <scope>NUCLEOTIDE SEQUENCE [LARGE SCALE GENOMIC DNA]</scope>
    <source>
        <strain evidence="5 6">DSM 100320</strain>
    </source>
</reference>
<dbReference type="InterPro" id="IPR058240">
    <property type="entry name" value="rSAM_sf"/>
</dbReference>
<gene>
    <name evidence="5" type="ORF">CLLI_18790</name>
</gene>
<dbReference type="PANTHER" id="PTHR11228:SF7">
    <property type="entry name" value="PQQA PEPTIDE CYCLASE"/>
    <property type="match status" value="1"/>
</dbReference>
<name>A0A2T0B2K9_9CLOT</name>
<dbReference type="InterPro" id="IPR013785">
    <property type="entry name" value="Aldolase_TIM"/>
</dbReference>
<evidence type="ECO:0000313" key="6">
    <source>
        <dbReference type="Proteomes" id="UP000239706"/>
    </source>
</evidence>
<sequence length="361" mass="42318">MEKLSFNKITACLDMAGCPNRCKHCWLGVTPNVSLKKSDLEFVASIFRSYANNLEVTSWYREPDFRNDYKEFWKLEHWLSTEHMKHFELLSYWRIVRDSEYVKWIYSLGVRVCQLTIFGMEKMTDHYVGRKGAFEEILKSINILLENNIAPRLQIFINKDNVMELPLIEKLIAELDLDKRCKTIGQEFELFIHQGSCDGENEKLYNIRIMPEDVIKISSKLVEYTLKYFGKRDLFDVLGKTEEELFSELINDNSTMSFVSSSPIFYIDNTFNVYPNITHPASWWCLGNLKTDSVNAILDNYINNKTKAQSIINAMPIGQMIKKCGNSRSKRLFIKGDYITYIQNQFCEKQYGKDILFMDLL</sequence>
<dbReference type="PANTHER" id="PTHR11228">
    <property type="entry name" value="RADICAL SAM DOMAIN PROTEIN"/>
    <property type="match status" value="1"/>
</dbReference>
<keyword evidence="2" id="KW-0479">Metal-binding</keyword>
<comment type="caution">
    <text evidence="5">The sequence shown here is derived from an EMBL/GenBank/DDBJ whole genome shotgun (WGS) entry which is preliminary data.</text>
</comment>
<dbReference type="InterPro" id="IPR050377">
    <property type="entry name" value="Radical_SAM_PqqE_MftC-like"/>
</dbReference>
<dbReference type="RefSeq" id="WP_242975573.1">
    <property type="nucleotide sequence ID" value="NZ_PVXO01000051.1"/>
</dbReference>
<organism evidence="5 6">
    <name type="scientific">Clostridium liquoris</name>
    <dbReference type="NCBI Taxonomy" id="1289519"/>
    <lineage>
        <taxon>Bacteria</taxon>
        <taxon>Bacillati</taxon>
        <taxon>Bacillota</taxon>
        <taxon>Clostridia</taxon>
        <taxon>Eubacteriales</taxon>
        <taxon>Clostridiaceae</taxon>
        <taxon>Clostridium</taxon>
    </lineage>
</organism>
<evidence type="ECO:0000256" key="1">
    <source>
        <dbReference type="ARBA" id="ARBA00022691"/>
    </source>
</evidence>
<dbReference type="Proteomes" id="UP000239706">
    <property type="component" value="Unassembled WGS sequence"/>
</dbReference>